<gene>
    <name evidence="1" type="ORF">GC102_31045</name>
</gene>
<evidence type="ECO:0008006" key="3">
    <source>
        <dbReference type="Google" id="ProtNLM"/>
    </source>
</evidence>
<dbReference type="Gene3D" id="3.40.390.10">
    <property type="entry name" value="Collagenase (Catalytic Domain)"/>
    <property type="match status" value="1"/>
</dbReference>
<keyword evidence="2" id="KW-1185">Reference proteome</keyword>
<dbReference type="SUPFAM" id="SSF55486">
    <property type="entry name" value="Metalloproteases ('zincins'), catalytic domain"/>
    <property type="match status" value="1"/>
</dbReference>
<dbReference type="RefSeq" id="WP_171692972.1">
    <property type="nucleotide sequence ID" value="NZ_WHOC01000161.1"/>
</dbReference>
<dbReference type="Proteomes" id="UP000658690">
    <property type="component" value="Unassembled WGS sequence"/>
</dbReference>
<comment type="caution">
    <text evidence="1">The sequence shown here is derived from an EMBL/GenBank/DDBJ whole genome shotgun (WGS) entry which is preliminary data.</text>
</comment>
<name>A0ABX1Z9W5_9BACL</name>
<accession>A0ABX1Z9W5</accession>
<reference evidence="1 2" key="1">
    <citation type="submission" date="2019-10" db="EMBL/GenBank/DDBJ databases">
        <title>Description of Paenibacillus choica sp. nov.</title>
        <authorList>
            <person name="Carlier A."/>
            <person name="Qi S."/>
        </authorList>
    </citation>
    <scope>NUCLEOTIDE SEQUENCE [LARGE SCALE GENOMIC DNA]</scope>
    <source>
        <strain evidence="1 2">LMG 31460</strain>
    </source>
</reference>
<proteinExistence type="predicted"/>
<dbReference type="Pfam" id="PF13582">
    <property type="entry name" value="Reprolysin_3"/>
    <property type="match status" value="1"/>
</dbReference>
<dbReference type="EMBL" id="WHOC01000161">
    <property type="protein sequence ID" value="NOU90150.1"/>
    <property type="molecule type" value="Genomic_DNA"/>
</dbReference>
<evidence type="ECO:0000313" key="1">
    <source>
        <dbReference type="EMBL" id="NOU90150.1"/>
    </source>
</evidence>
<sequence>MKRKYLRNIALSVSCAAIGIISFTTFSSISNATYYGWKWTNISFDGKVVIRANDDHLNSSYNGATFTGGLNLWSNSGADVHMEDADYSTSNVDMYSVSSSQWTLNGWGNGTAWTQPYRSDGTVCVGYPTSDIDLKCGTGTTVNYAAVYTNDGNIITSSKRQAVVAHEIGHAMGLAHTAFISEEANSLMTSALAGGLVPSAYDVSQLNSRY</sequence>
<dbReference type="InterPro" id="IPR024079">
    <property type="entry name" value="MetalloPept_cat_dom_sf"/>
</dbReference>
<evidence type="ECO:0000313" key="2">
    <source>
        <dbReference type="Proteomes" id="UP000658690"/>
    </source>
</evidence>
<protein>
    <recommendedName>
        <fullName evidence="3">Matrixin</fullName>
    </recommendedName>
</protein>
<organism evidence="1 2">
    <name type="scientific">Paenibacillus germinis</name>
    <dbReference type="NCBI Taxonomy" id="2654979"/>
    <lineage>
        <taxon>Bacteria</taxon>
        <taxon>Bacillati</taxon>
        <taxon>Bacillota</taxon>
        <taxon>Bacilli</taxon>
        <taxon>Bacillales</taxon>
        <taxon>Paenibacillaceae</taxon>
        <taxon>Paenibacillus</taxon>
    </lineage>
</organism>